<keyword evidence="5" id="KW-1185">Reference proteome</keyword>
<name>A0AA88KMT2_NAELO</name>
<dbReference type="AlphaFoldDB" id="A0AA88KMT2"/>
<evidence type="ECO:0000256" key="1">
    <source>
        <dbReference type="SAM" id="MobiDB-lite"/>
    </source>
</evidence>
<dbReference type="GeneID" id="68093214"/>
<feature type="domain" description="Glycosyltransferase 61 catalytic" evidence="3">
    <location>
        <begin position="529"/>
        <end position="641"/>
    </location>
</feature>
<keyword evidence="2" id="KW-1133">Transmembrane helix</keyword>
<keyword evidence="2" id="KW-0472">Membrane</keyword>
<protein>
    <recommendedName>
        <fullName evidence="3">Glycosyltransferase 61 catalytic domain-containing protein</fullName>
    </recommendedName>
</protein>
<evidence type="ECO:0000259" key="3">
    <source>
        <dbReference type="Pfam" id="PF04577"/>
    </source>
</evidence>
<dbReference type="GO" id="GO:0016757">
    <property type="term" value="F:glycosyltransferase activity"/>
    <property type="evidence" value="ECO:0007669"/>
    <property type="project" value="InterPro"/>
</dbReference>
<gene>
    <name evidence="4" type="ORF">C9374_000758</name>
</gene>
<proteinExistence type="predicted"/>
<reference evidence="4 5" key="1">
    <citation type="journal article" date="2018" name="BMC Genomics">
        <title>The genome of Naegleria lovaniensis, the basis for a comparative approach to unravel pathogenicity factors of the human pathogenic amoeba N. fowleri.</title>
        <authorList>
            <person name="Liechti N."/>
            <person name="Schurch N."/>
            <person name="Bruggmann R."/>
            <person name="Wittwer M."/>
        </authorList>
    </citation>
    <scope>NUCLEOTIDE SEQUENCE [LARGE SCALE GENOMIC DNA]</scope>
    <source>
        <strain evidence="4 5">ATCC 30569</strain>
    </source>
</reference>
<dbReference type="RefSeq" id="XP_044551900.1">
    <property type="nucleotide sequence ID" value="XM_044697560.1"/>
</dbReference>
<dbReference type="EMBL" id="PYSW02000011">
    <property type="protein sequence ID" value="KAG2387908.1"/>
    <property type="molecule type" value="Genomic_DNA"/>
</dbReference>
<dbReference type="Proteomes" id="UP000816034">
    <property type="component" value="Unassembled WGS sequence"/>
</dbReference>
<dbReference type="Pfam" id="PF04577">
    <property type="entry name" value="Glyco_transf_61"/>
    <property type="match status" value="1"/>
</dbReference>
<evidence type="ECO:0000313" key="5">
    <source>
        <dbReference type="Proteomes" id="UP000816034"/>
    </source>
</evidence>
<keyword evidence="2" id="KW-0812">Transmembrane</keyword>
<feature type="transmembrane region" description="Helical" evidence="2">
    <location>
        <begin position="49"/>
        <end position="70"/>
    </location>
</feature>
<accession>A0AA88KMT2</accession>
<organism evidence="4 5">
    <name type="scientific">Naegleria lovaniensis</name>
    <name type="common">Amoeba</name>
    <dbReference type="NCBI Taxonomy" id="51637"/>
    <lineage>
        <taxon>Eukaryota</taxon>
        <taxon>Discoba</taxon>
        <taxon>Heterolobosea</taxon>
        <taxon>Tetramitia</taxon>
        <taxon>Eutetramitia</taxon>
        <taxon>Vahlkampfiidae</taxon>
        <taxon>Naegleria</taxon>
    </lineage>
</organism>
<sequence length="704" mass="79329">MHLAQVSRDIKAATASPPVTTPSQEQMLKKMFATTSTTMKLPSLPPFKAFWFLIGTAMITTCLTVLVLTLSSANKFKSFSLRGLRSRYIQEELHSRVSSLPSSVVFEERDFEKVSASELWSSSLMQQLTQNKAISHTKLSKYSPTLKPLLGHHRCNRYGNLEEPRILIPDGFPNVYSTDTYMASCKIENLCMTTSGEFVLFEPSQRVSGDRIVETMNTRPWVYTQGSTVHSDRGNFFGALVDGDLVLQMNKHDESRVENVFVKKTRQVPCRSLLVNRTLSYGTPAVESSSGKPGETESRVYNGKERAQKSLTEQARENEAIEELKSRVASNPDALCNENFYAPVALSKDFQIYEKPVYALKRYAAGNAGHFLSQSLGMIMGLMMNFQTPDASQSSSQLQDNHILYLDDLESKEGFDWMGLFGYDLELGNKFSLTGGELLSQNPVLQRCFVGGQWRIMPAPCRNDSSAASVVGSKRMELQTCFTNFYAGHTTNNLVIYPYGKEYTYMKIRELTYQNLQILPFDGEFSKAQQKQRLRAYTMKKDLLIAINRKEMSDRFLQAIFNVDQLADYLRKHLPQDPFVQQLLRNKDGSTRKLIIEDIDLYKFPGIPSQVKYFSDVDVYISDPGSAAYYAMFMRDETTVILPPTCENPSKCKTSHGVHVLQALPNVQIADLLELNNGVPPPCIPRPGVLSQINCDVVFPPDLC</sequence>
<evidence type="ECO:0000313" key="4">
    <source>
        <dbReference type="EMBL" id="KAG2387908.1"/>
    </source>
</evidence>
<comment type="caution">
    <text evidence="4">The sequence shown here is derived from an EMBL/GenBank/DDBJ whole genome shotgun (WGS) entry which is preliminary data.</text>
</comment>
<feature type="region of interest" description="Disordered" evidence="1">
    <location>
        <begin position="1"/>
        <end position="21"/>
    </location>
</feature>
<evidence type="ECO:0000256" key="2">
    <source>
        <dbReference type="SAM" id="Phobius"/>
    </source>
</evidence>
<dbReference type="InterPro" id="IPR049625">
    <property type="entry name" value="Glyco_transf_61_cat"/>
</dbReference>
<feature type="compositionally biased region" description="Basic and acidic residues" evidence="1">
    <location>
        <begin position="294"/>
        <end position="316"/>
    </location>
</feature>
<feature type="region of interest" description="Disordered" evidence="1">
    <location>
        <begin position="283"/>
        <end position="316"/>
    </location>
</feature>